<dbReference type="EMBL" id="CP030103">
    <property type="protein sequence ID" value="AWX42994.1"/>
    <property type="molecule type" value="Genomic_DNA"/>
</dbReference>
<keyword evidence="2" id="KW-1185">Reference proteome</keyword>
<dbReference type="AlphaFoldDB" id="A0A2Z4LN36"/>
<proteinExistence type="predicted"/>
<organism evidence="1 2">
    <name type="scientific">Metamycoplasma cloacale</name>
    <dbReference type="NCBI Taxonomy" id="92401"/>
    <lineage>
        <taxon>Bacteria</taxon>
        <taxon>Bacillati</taxon>
        <taxon>Mycoplasmatota</taxon>
        <taxon>Mycoplasmoidales</taxon>
        <taxon>Metamycoplasmataceae</taxon>
        <taxon>Metamycoplasma</taxon>
    </lineage>
</organism>
<evidence type="ECO:0000313" key="1">
    <source>
        <dbReference type="EMBL" id="AWX42994.1"/>
    </source>
</evidence>
<dbReference type="RefSeq" id="WP_112541184.1">
    <property type="nucleotide sequence ID" value="NZ_CP030103.1"/>
</dbReference>
<evidence type="ECO:0000313" key="2">
    <source>
        <dbReference type="Proteomes" id="UP000249865"/>
    </source>
</evidence>
<sequence>MQRKDIQELFDIAWINTIDEKLTRNSDSNKRFDLSNEENRKLLSYLLKRYSIFSIFSNGGLVINNKLIISWISTSNFQNKGLIKKIIISGCISYLKLLYNSIPFN</sequence>
<accession>A0A2Z4LN36</accession>
<dbReference type="KEGG" id="mclo:DK849_00005"/>
<dbReference type="Proteomes" id="UP000249865">
    <property type="component" value="Chromosome"/>
</dbReference>
<protein>
    <submittedName>
        <fullName evidence="1">Uncharacterized protein</fullName>
    </submittedName>
</protein>
<name>A0A2Z4LN36_9BACT</name>
<gene>
    <name evidence="1" type="ORF">DK849_00005</name>
</gene>
<reference evidence="2" key="1">
    <citation type="submission" date="2018-06" db="EMBL/GenBank/DDBJ databases">
        <title>Complete genome sequences of Mycoplasma anatis, M. anseris and M. cloacale type strains.</title>
        <authorList>
            <person name="Grozner D."/>
            <person name="Forro B."/>
            <person name="Sulyok K.M."/>
            <person name="Marton S."/>
            <person name="Kreizinger Z."/>
            <person name="Banyai K."/>
            <person name="Gyuranecz M."/>
        </authorList>
    </citation>
    <scope>NUCLEOTIDE SEQUENCE [LARGE SCALE GENOMIC DNA]</scope>
    <source>
        <strain evidence="2">NCTC 10199</strain>
    </source>
</reference>